<evidence type="ECO:0000256" key="2">
    <source>
        <dbReference type="SAM" id="SignalP"/>
    </source>
</evidence>
<proteinExistence type="predicted"/>
<feature type="signal peptide" evidence="2">
    <location>
        <begin position="1"/>
        <end position="15"/>
    </location>
</feature>
<dbReference type="Proteomes" id="UP001397290">
    <property type="component" value="Unassembled WGS sequence"/>
</dbReference>
<comment type="caution">
    <text evidence="3">The sequence shown here is derived from an EMBL/GenBank/DDBJ whole genome shotgun (WGS) entry which is preliminary data.</text>
</comment>
<gene>
    <name evidence="3" type="ORF">G3M48_002130</name>
</gene>
<organism evidence="3 4">
    <name type="scientific">Beauveria asiatica</name>
    <dbReference type="NCBI Taxonomy" id="1069075"/>
    <lineage>
        <taxon>Eukaryota</taxon>
        <taxon>Fungi</taxon>
        <taxon>Dikarya</taxon>
        <taxon>Ascomycota</taxon>
        <taxon>Pezizomycotina</taxon>
        <taxon>Sordariomycetes</taxon>
        <taxon>Hypocreomycetidae</taxon>
        <taxon>Hypocreales</taxon>
        <taxon>Cordycipitaceae</taxon>
        <taxon>Beauveria</taxon>
    </lineage>
</organism>
<evidence type="ECO:0000313" key="3">
    <source>
        <dbReference type="EMBL" id="KAK8150389.1"/>
    </source>
</evidence>
<feature type="chain" id="PRO_5043810689" evidence="2">
    <location>
        <begin position="16"/>
        <end position="215"/>
    </location>
</feature>
<feature type="region of interest" description="Disordered" evidence="1">
    <location>
        <begin position="114"/>
        <end position="151"/>
    </location>
</feature>
<sequence>MKYLIVLAIPSLLAAANPLSPREEEGQVMLDNDKLLNLGASFCLNYTMPGCDEAIQSCQADESQVDEDCILIEYPDCIDDQSSDCFQGVEQCLSDYGDEEDADQAVESCIIEDLFSESEEEKQPTKGGNDDPSTNEIPLGTDAPYSSADPETAAVCRKASAEYEVAILKDDCEEIDDGEEGVDKRSESSACKEARATFEEVWTKEGCEEAIGPKK</sequence>
<dbReference type="EMBL" id="JAAHCF010000017">
    <property type="protein sequence ID" value="KAK8150389.1"/>
    <property type="molecule type" value="Genomic_DNA"/>
</dbReference>
<dbReference type="AlphaFoldDB" id="A0AAW0S6Y2"/>
<reference evidence="3 4" key="1">
    <citation type="submission" date="2020-02" db="EMBL/GenBank/DDBJ databases">
        <title>Comparative genomics of the hypocrealean fungal genus Beauvera.</title>
        <authorList>
            <person name="Showalter D.N."/>
            <person name="Bushley K.E."/>
            <person name="Rehner S.A."/>
        </authorList>
    </citation>
    <scope>NUCLEOTIDE SEQUENCE [LARGE SCALE GENOMIC DNA]</scope>
    <source>
        <strain evidence="3 4">ARSEF4384</strain>
    </source>
</reference>
<protein>
    <submittedName>
        <fullName evidence="3">Uncharacterized protein</fullName>
    </submittedName>
</protein>
<keyword evidence="4" id="KW-1185">Reference proteome</keyword>
<evidence type="ECO:0000313" key="4">
    <source>
        <dbReference type="Proteomes" id="UP001397290"/>
    </source>
</evidence>
<name>A0AAW0S6Y2_9HYPO</name>
<keyword evidence="2" id="KW-0732">Signal</keyword>
<evidence type="ECO:0000256" key="1">
    <source>
        <dbReference type="SAM" id="MobiDB-lite"/>
    </source>
</evidence>
<accession>A0AAW0S6Y2</accession>